<gene>
    <name evidence="2" type="ORF">ACFOWM_09690</name>
</gene>
<evidence type="ECO:0000313" key="3">
    <source>
        <dbReference type="Proteomes" id="UP001595907"/>
    </source>
</evidence>
<comment type="caution">
    <text evidence="2">The sequence shown here is derived from an EMBL/GenBank/DDBJ whole genome shotgun (WGS) entry which is preliminary data.</text>
</comment>
<sequence length="246" mass="25873">MKLKLLSLLAATALLLSACEKDFSEENGDLPISNNGSGSGGSGGGTGGSGSIAGCKDCIYVPRCDGSVYKYIDTTAGSVTQRNYTLQFVKDTTIDSQVYQKFLGEGGNTPTYYNCTSGVSTSIIYNGASQGGTVLPYVKLTLLKANEPVGATWTSNFTDPTSGLVIINTFNIVAKDITRTVNGVNYNNVIHLHMVQSAVVPGLGNQILTQNDYYIAKGIGNIESISFESFGGTQILHSILVSAVIP</sequence>
<feature type="chain" id="PRO_5046477591" description="Lipoprotein" evidence="1">
    <location>
        <begin position="19"/>
        <end position="246"/>
    </location>
</feature>
<dbReference type="Proteomes" id="UP001595907">
    <property type="component" value="Unassembled WGS sequence"/>
</dbReference>
<dbReference type="RefSeq" id="WP_379709316.1">
    <property type="nucleotide sequence ID" value="NZ_JBHSCZ010000002.1"/>
</dbReference>
<keyword evidence="1" id="KW-0732">Signal</keyword>
<keyword evidence="3" id="KW-1185">Reference proteome</keyword>
<dbReference type="EMBL" id="JBHSCZ010000002">
    <property type="protein sequence ID" value="MFC4263150.1"/>
    <property type="molecule type" value="Genomic_DNA"/>
</dbReference>
<protein>
    <recommendedName>
        <fullName evidence="4">Lipoprotein</fullName>
    </recommendedName>
</protein>
<feature type="signal peptide" evidence="1">
    <location>
        <begin position="1"/>
        <end position="18"/>
    </location>
</feature>
<proteinExistence type="predicted"/>
<organism evidence="2 3">
    <name type="scientific">Ferruginibacter yonginensis</name>
    <dbReference type="NCBI Taxonomy" id="1310416"/>
    <lineage>
        <taxon>Bacteria</taxon>
        <taxon>Pseudomonadati</taxon>
        <taxon>Bacteroidota</taxon>
        <taxon>Chitinophagia</taxon>
        <taxon>Chitinophagales</taxon>
        <taxon>Chitinophagaceae</taxon>
        <taxon>Ferruginibacter</taxon>
    </lineage>
</organism>
<evidence type="ECO:0000256" key="1">
    <source>
        <dbReference type="SAM" id="SignalP"/>
    </source>
</evidence>
<evidence type="ECO:0008006" key="4">
    <source>
        <dbReference type="Google" id="ProtNLM"/>
    </source>
</evidence>
<reference evidence="3" key="1">
    <citation type="journal article" date="2019" name="Int. J. Syst. Evol. Microbiol.">
        <title>The Global Catalogue of Microorganisms (GCM) 10K type strain sequencing project: providing services to taxonomists for standard genome sequencing and annotation.</title>
        <authorList>
            <consortium name="The Broad Institute Genomics Platform"/>
            <consortium name="The Broad Institute Genome Sequencing Center for Infectious Disease"/>
            <person name="Wu L."/>
            <person name="Ma J."/>
        </authorList>
    </citation>
    <scope>NUCLEOTIDE SEQUENCE [LARGE SCALE GENOMIC DNA]</scope>
    <source>
        <strain evidence="3">CECT 8289</strain>
    </source>
</reference>
<dbReference type="PROSITE" id="PS51257">
    <property type="entry name" value="PROKAR_LIPOPROTEIN"/>
    <property type="match status" value="1"/>
</dbReference>
<evidence type="ECO:0000313" key="2">
    <source>
        <dbReference type="EMBL" id="MFC4263150.1"/>
    </source>
</evidence>
<name>A0ABV8QSB9_9BACT</name>
<accession>A0ABV8QSB9</accession>